<keyword evidence="2" id="KW-1185">Reference proteome</keyword>
<dbReference type="Proteomes" id="UP000231879">
    <property type="component" value="Unassembled WGS sequence"/>
</dbReference>
<dbReference type="RefSeq" id="WP_100762167.1">
    <property type="nucleotide sequence ID" value="NZ_NPDS01000003.1"/>
</dbReference>
<evidence type="ECO:0008006" key="3">
    <source>
        <dbReference type="Google" id="ProtNLM"/>
    </source>
</evidence>
<protein>
    <recommendedName>
        <fullName evidence="3">Transposase</fullName>
    </recommendedName>
</protein>
<proteinExistence type="predicted"/>
<name>A0ABX4NKY2_9LEPT</name>
<reference evidence="1 2" key="1">
    <citation type="submission" date="2017-07" db="EMBL/GenBank/DDBJ databases">
        <title>Leptospira spp. isolated from tropical soils.</title>
        <authorList>
            <person name="Thibeaux R."/>
            <person name="Iraola G."/>
            <person name="Ferres I."/>
            <person name="Bierque E."/>
            <person name="Girault D."/>
            <person name="Soupe-Gilbert M.-E."/>
            <person name="Picardeau M."/>
            <person name="Goarant C."/>
        </authorList>
    </citation>
    <scope>NUCLEOTIDE SEQUENCE [LARGE SCALE GENOMIC DNA]</scope>
    <source>
        <strain evidence="1 2">FH4-C-A1</strain>
    </source>
</reference>
<dbReference type="EMBL" id="NPDS01000003">
    <property type="protein sequence ID" value="PJZ57470.1"/>
    <property type="molecule type" value="Genomic_DNA"/>
</dbReference>
<accession>A0ABX4NKY2</accession>
<comment type="caution">
    <text evidence="1">The sequence shown here is derived from an EMBL/GenBank/DDBJ whole genome shotgun (WGS) entry which is preliminary data.</text>
</comment>
<evidence type="ECO:0000313" key="2">
    <source>
        <dbReference type="Proteomes" id="UP000231879"/>
    </source>
</evidence>
<sequence length="206" mass="25389">MSMEVDFPKHSIRDITDRIRIRYYQRIKWSWYRNRKHEKKRTWYQCLCRNKTKLLQVSLKERVVSDVDPWKGYLRLQKTKLKFSYDLYTSWQETEIRLLNKMNQRSFIKHKGGLWVHASRMQVQKINGRKSQREISSFKSEKYRIKKQIDKLKNLYRRKPLDQDALNWSKALISSKVKFNHRYNKNWGEACDVLVSKMNRRIERKI</sequence>
<organism evidence="1 2">
    <name type="scientific">Leptospira barantonii</name>
    <dbReference type="NCBI Taxonomy" id="2023184"/>
    <lineage>
        <taxon>Bacteria</taxon>
        <taxon>Pseudomonadati</taxon>
        <taxon>Spirochaetota</taxon>
        <taxon>Spirochaetia</taxon>
        <taxon>Leptospirales</taxon>
        <taxon>Leptospiraceae</taxon>
        <taxon>Leptospira</taxon>
    </lineage>
</organism>
<evidence type="ECO:0000313" key="1">
    <source>
        <dbReference type="EMBL" id="PJZ57470.1"/>
    </source>
</evidence>
<gene>
    <name evidence="1" type="ORF">CH367_08945</name>
</gene>